<name>A0AA38VIG9_9PEZI</name>
<dbReference type="InterPro" id="IPR051013">
    <property type="entry name" value="MBL_superfamily_lactonases"/>
</dbReference>
<keyword evidence="2" id="KW-0479">Metal-binding</keyword>
<evidence type="ECO:0000259" key="5">
    <source>
        <dbReference type="Pfam" id="PF00753"/>
    </source>
</evidence>
<dbReference type="Proteomes" id="UP001174694">
    <property type="component" value="Unassembled WGS sequence"/>
</dbReference>
<dbReference type="GO" id="GO:0046872">
    <property type="term" value="F:metal ion binding"/>
    <property type="evidence" value="ECO:0007669"/>
    <property type="project" value="UniProtKB-KW"/>
</dbReference>
<dbReference type="InterPro" id="IPR001279">
    <property type="entry name" value="Metallo-B-lactamas"/>
</dbReference>
<dbReference type="Pfam" id="PF00753">
    <property type="entry name" value="Lactamase_B"/>
    <property type="match status" value="1"/>
</dbReference>
<keyword evidence="3" id="KW-0378">Hydrolase</keyword>
<proteinExistence type="inferred from homology"/>
<evidence type="ECO:0000256" key="4">
    <source>
        <dbReference type="ARBA" id="ARBA00022833"/>
    </source>
</evidence>
<keyword evidence="7" id="KW-1185">Reference proteome</keyword>
<dbReference type="GO" id="GO:0016787">
    <property type="term" value="F:hydrolase activity"/>
    <property type="evidence" value="ECO:0007669"/>
    <property type="project" value="UniProtKB-KW"/>
</dbReference>
<evidence type="ECO:0000313" key="6">
    <source>
        <dbReference type="EMBL" id="KAJ9134290.1"/>
    </source>
</evidence>
<dbReference type="Gene3D" id="3.60.15.10">
    <property type="entry name" value="Ribonuclease Z/Hydroxyacylglutathione hydrolase-like"/>
    <property type="match status" value="1"/>
</dbReference>
<keyword evidence="4" id="KW-0862">Zinc</keyword>
<dbReference type="CDD" id="cd07730">
    <property type="entry name" value="metallo-hydrolase-like_MBL-fold"/>
    <property type="match status" value="1"/>
</dbReference>
<dbReference type="PANTHER" id="PTHR42978">
    <property type="entry name" value="QUORUM-QUENCHING LACTONASE YTNP-RELATED-RELATED"/>
    <property type="match status" value="1"/>
</dbReference>
<organism evidence="6 7">
    <name type="scientific">Pleurostoma richardsiae</name>
    <dbReference type="NCBI Taxonomy" id="41990"/>
    <lineage>
        <taxon>Eukaryota</taxon>
        <taxon>Fungi</taxon>
        <taxon>Dikarya</taxon>
        <taxon>Ascomycota</taxon>
        <taxon>Pezizomycotina</taxon>
        <taxon>Sordariomycetes</taxon>
        <taxon>Sordariomycetidae</taxon>
        <taxon>Calosphaeriales</taxon>
        <taxon>Pleurostomataceae</taxon>
        <taxon>Pleurostoma</taxon>
    </lineage>
</organism>
<reference evidence="6" key="1">
    <citation type="submission" date="2022-07" db="EMBL/GenBank/DDBJ databases">
        <title>Fungi with potential for degradation of polypropylene.</title>
        <authorList>
            <person name="Gostincar C."/>
        </authorList>
    </citation>
    <scope>NUCLEOTIDE SEQUENCE</scope>
    <source>
        <strain evidence="6">EXF-13308</strain>
    </source>
</reference>
<evidence type="ECO:0000256" key="2">
    <source>
        <dbReference type="ARBA" id="ARBA00022723"/>
    </source>
</evidence>
<evidence type="ECO:0000313" key="7">
    <source>
        <dbReference type="Proteomes" id="UP001174694"/>
    </source>
</evidence>
<dbReference type="EMBL" id="JANBVO010000044">
    <property type="protein sequence ID" value="KAJ9134290.1"/>
    <property type="molecule type" value="Genomic_DNA"/>
</dbReference>
<dbReference type="AlphaFoldDB" id="A0AA38VIG9"/>
<sequence>MATAREYHALPRSTGSVELQILDGGSFTANLDVVHACSSSSPYRCYSWAFYIHHRPSGRHILWDVGLSADRSEYTAYNVKHILDVLDPVSPRLSISEQLKKRGVEADDIDTVIFSHHHWDHSRPIKSMFPKAIGYFGPGTVAHCTPGRFHDDPYDSEGKWDANFFHPKKATENCAEVEGDWQRFGPFENALDFLGDGSLWLLQAPGHMAGNLAAAVRLSSGAWVVLASDCCHSRALLDGKAKFQTWKGPKGEECSLHDDLDAAKDTVRKIRSLEVDYGAHVALAHDSSWMLSGADEVLLSLLNGEMREFATNRLPIGEYP</sequence>
<dbReference type="InterPro" id="IPR036866">
    <property type="entry name" value="RibonucZ/Hydroxyglut_hydro"/>
</dbReference>
<comment type="similarity">
    <text evidence="1">Belongs to the metallo-beta-lactamase superfamily.</text>
</comment>
<protein>
    <submittedName>
        <fullName evidence="6">Metallo-hydrolase/oxidoreductase</fullName>
    </submittedName>
</protein>
<dbReference type="SUPFAM" id="SSF56281">
    <property type="entry name" value="Metallo-hydrolase/oxidoreductase"/>
    <property type="match status" value="1"/>
</dbReference>
<comment type="caution">
    <text evidence="6">The sequence shown here is derived from an EMBL/GenBank/DDBJ whole genome shotgun (WGS) entry which is preliminary data.</text>
</comment>
<accession>A0AA38VIG9</accession>
<feature type="domain" description="Metallo-beta-lactamase" evidence="5">
    <location>
        <begin position="44"/>
        <end position="121"/>
    </location>
</feature>
<dbReference type="PANTHER" id="PTHR42978:SF4">
    <property type="entry name" value="METALLO-BETA-LACTAMASE DOMAIN-CONTAINING PROTEIN"/>
    <property type="match status" value="1"/>
</dbReference>
<gene>
    <name evidence="6" type="ORF">NKR23_g10253</name>
</gene>
<evidence type="ECO:0000256" key="3">
    <source>
        <dbReference type="ARBA" id="ARBA00022801"/>
    </source>
</evidence>
<evidence type="ECO:0000256" key="1">
    <source>
        <dbReference type="ARBA" id="ARBA00007749"/>
    </source>
</evidence>